<keyword evidence="1" id="KW-0812">Transmembrane</keyword>
<dbReference type="AlphaFoldDB" id="A0A8H3EP13"/>
<dbReference type="Proteomes" id="UP000664203">
    <property type="component" value="Unassembled WGS sequence"/>
</dbReference>
<dbReference type="OrthoDB" id="2426273at2759"/>
<evidence type="ECO:0000256" key="1">
    <source>
        <dbReference type="SAM" id="Phobius"/>
    </source>
</evidence>
<accession>A0A8H3EP13</accession>
<keyword evidence="1" id="KW-1133">Transmembrane helix</keyword>
<keyword evidence="3" id="KW-1185">Reference proteome</keyword>
<name>A0A8H3EP13_9LECA</name>
<keyword evidence="1" id="KW-0472">Membrane</keyword>
<organism evidence="2 3">
    <name type="scientific">Alectoria fallacina</name>
    <dbReference type="NCBI Taxonomy" id="1903189"/>
    <lineage>
        <taxon>Eukaryota</taxon>
        <taxon>Fungi</taxon>
        <taxon>Dikarya</taxon>
        <taxon>Ascomycota</taxon>
        <taxon>Pezizomycotina</taxon>
        <taxon>Lecanoromycetes</taxon>
        <taxon>OSLEUM clade</taxon>
        <taxon>Lecanoromycetidae</taxon>
        <taxon>Lecanorales</taxon>
        <taxon>Lecanorineae</taxon>
        <taxon>Parmeliaceae</taxon>
        <taxon>Alectoria</taxon>
    </lineage>
</organism>
<sequence>MSQKTPTAEAISDLIQSHEDNIAHRASLVSKYELKSFTVEEVAGVLEQISPRPKKKGSNEPCGPDFNVYVGNPIWLRIIVWTIFAVGTALLLSIQLYALLHLSILGRYRAIWKELPVPTGLLFDWSRSIYAWVKAPPHMIQMSVQHQSALCVNRDGRFALKTEGYAVLSHVWAETCGWSTETDWGPVEPEVRKQGLPYEQFLKFFDRCDAEWLWVDILAMPEIFEDMTAGEKAETEELRTGVINSLRNIYSRADKVVCLDGLLLRLRSGGMIDVAIVLCLGRWIQRLWPFTEARLAKQVLLKTEDSSFDLDAIIAFLHQTINNENHRYWPMFARLAPLRPGREQWMGLPIGADSKKRSMFVDIYDGTNNRFCDVDIDQARTLFPVLDLTWVSGWTLQQGLKHIADSYPEEQDMLIKYCEYRWIDFPFSSTEGPSVLQGS</sequence>
<evidence type="ECO:0000313" key="3">
    <source>
        <dbReference type="Proteomes" id="UP000664203"/>
    </source>
</evidence>
<proteinExistence type="predicted"/>
<comment type="caution">
    <text evidence="2">The sequence shown here is derived from an EMBL/GenBank/DDBJ whole genome shotgun (WGS) entry which is preliminary data.</text>
</comment>
<dbReference type="EMBL" id="CAJPDR010000039">
    <property type="protein sequence ID" value="CAF9910024.1"/>
    <property type="molecule type" value="Genomic_DNA"/>
</dbReference>
<gene>
    <name evidence="2" type="ORF">ALECFALPRED_006135</name>
</gene>
<feature type="transmembrane region" description="Helical" evidence="1">
    <location>
        <begin position="74"/>
        <end position="100"/>
    </location>
</feature>
<protein>
    <submittedName>
        <fullName evidence="2">Uncharacterized protein</fullName>
    </submittedName>
</protein>
<evidence type="ECO:0000313" key="2">
    <source>
        <dbReference type="EMBL" id="CAF9910024.1"/>
    </source>
</evidence>
<reference evidence="2" key="1">
    <citation type="submission" date="2021-03" db="EMBL/GenBank/DDBJ databases">
        <authorList>
            <person name="Tagirdzhanova G."/>
        </authorList>
    </citation>
    <scope>NUCLEOTIDE SEQUENCE</scope>
</reference>